<evidence type="ECO:0000256" key="5">
    <source>
        <dbReference type="ARBA" id="ARBA00022915"/>
    </source>
</evidence>
<comment type="caution">
    <text evidence="9">Lacks conserved residue(s) required for the propagation of feature annotation.</text>
</comment>
<dbReference type="InterPro" id="IPR022664">
    <property type="entry name" value="DapB_N_CS"/>
</dbReference>
<dbReference type="Pfam" id="PF01113">
    <property type="entry name" value="DapB_N"/>
    <property type="match status" value="1"/>
</dbReference>
<keyword evidence="5 9" id="KW-0220">Diaminopimelate biosynthesis</keyword>
<dbReference type="KEGG" id="vne:CFK40_14095"/>
<evidence type="ECO:0000259" key="12">
    <source>
        <dbReference type="Pfam" id="PF05173"/>
    </source>
</evidence>
<dbReference type="PANTHER" id="PTHR20836:SF7">
    <property type="entry name" value="4-HYDROXY-TETRAHYDRODIPICOLINATE REDUCTASE"/>
    <property type="match status" value="1"/>
</dbReference>
<comment type="catalytic activity">
    <reaction evidence="9">
        <text>(S)-2,3,4,5-tetrahydrodipicolinate + NAD(+) + H2O = (2S,4S)-4-hydroxy-2,3,4,5-tetrahydrodipicolinate + NADH + H(+)</text>
        <dbReference type="Rhea" id="RHEA:35323"/>
        <dbReference type="ChEBI" id="CHEBI:15377"/>
        <dbReference type="ChEBI" id="CHEBI:15378"/>
        <dbReference type="ChEBI" id="CHEBI:16845"/>
        <dbReference type="ChEBI" id="CHEBI:57540"/>
        <dbReference type="ChEBI" id="CHEBI:57945"/>
        <dbReference type="ChEBI" id="CHEBI:67139"/>
        <dbReference type="EC" id="1.17.1.8"/>
    </reaction>
</comment>
<reference evidence="13 14" key="1">
    <citation type="journal article" date="2003" name="Int. J. Syst. Evol. Microbiol.">
        <title>Virgibacillus carmonensis sp. nov., Virgibacillus necropolis sp. nov. and Virgibacillus picturae sp. nov., three novel species isolated from deteriorated mural paintings, transfer of the species of the genus salibacillus to Virgibacillus, as Virgibacillus marismortui comb. nov. and Virgibacillus salexigens comb. nov., and emended description of the genus Virgibacillus.</title>
        <authorList>
            <person name="Heyrman J."/>
            <person name="Logan N.A."/>
            <person name="Busse H.J."/>
            <person name="Balcaen A."/>
            <person name="Lebbe L."/>
            <person name="Rodriguez-Diaz M."/>
            <person name="Swings J."/>
            <person name="De Vos P."/>
        </authorList>
    </citation>
    <scope>NUCLEOTIDE SEQUENCE [LARGE SCALE GENOMIC DNA]</scope>
    <source>
        <strain evidence="13 14">LMG 19488</strain>
    </source>
</reference>
<comment type="pathway">
    <text evidence="9">Amino-acid biosynthesis; L-lysine biosynthesis via DAP pathway; (S)-tetrahydrodipicolinate from L-aspartate: step 4/4.</text>
</comment>
<dbReference type="NCBIfam" id="TIGR00036">
    <property type="entry name" value="dapB"/>
    <property type="match status" value="1"/>
</dbReference>
<dbReference type="FunFam" id="3.30.360.10:FF:000009">
    <property type="entry name" value="4-hydroxy-tetrahydrodipicolinate reductase"/>
    <property type="match status" value="1"/>
</dbReference>
<dbReference type="Pfam" id="PF05173">
    <property type="entry name" value="DapB_C"/>
    <property type="match status" value="1"/>
</dbReference>
<dbReference type="PIRSF" id="PIRSF000161">
    <property type="entry name" value="DHPR"/>
    <property type="match status" value="1"/>
</dbReference>
<dbReference type="InterPro" id="IPR023940">
    <property type="entry name" value="DHDPR_bac"/>
</dbReference>
<dbReference type="Proteomes" id="UP000204391">
    <property type="component" value="Chromosome"/>
</dbReference>
<evidence type="ECO:0000256" key="6">
    <source>
        <dbReference type="ARBA" id="ARBA00023002"/>
    </source>
</evidence>
<dbReference type="InterPro" id="IPR036291">
    <property type="entry name" value="NAD(P)-bd_dom_sf"/>
</dbReference>
<organism evidence="13 14">
    <name type="scientific">Virgibacillus necropolis</name>
    <dbReference type="NCBI Taxonomy" id="163877"/>
    <lineage>
        <taxon>Bacteria</taxon>
        <taxon>Bacillati</taxon>
        <taxon>Bacillota</taxon>
        <taxon>Bacilli</taxon>
        <taxon>Bacillales</taxon>
        <taxon>Bacillaceae</taxon>
        <taxon>Virgibacillus</taxon>
    </lineage>
</organism>
<comment type="subcellular location">
    <subcellularLocation>
        <location evidence="9">Cytoplasm</location>
    </subcellularLocation>
</comment>
<dbReference type="InterPro" id="IPR000846">
    <property type="entry name" value="DapB_N"/>
</dbReference>
<evidence type="ECO:0000256" key="9">
    <source>
        <dbReference type="HAMAP-Rule" id="MF_00102"/>
    </source>
</evidence>
<feature type="binding site" evidence="9">
    <location>
        <position position="35"/>
    </location>
    <ligand>
        <name>NADP(+)</name>
        <dbReference type="ChEBI" id="CHEBI:58349"/>
    </ligand>
</feature>
<evidence type="ECO:0000256" key="8">
    <source>
        <dbReference type="ARBA" id="ARBA00023154"/>
    </source>
</evidence>
<evidence type="ECO:0000256" key="4">
    <source>
        <dbReference type="ARBA" id="ARBA00022857"/>
    </source>
</evidence>
<dbReference type="GO" id="GO:0051287">
    <property type="term" value="F:NAD binding"/>
    <property type="evidence" value="ECO:0007669"/>
    <property type="project" value="UniProtKB-UniRule"/>
</dbReference>
<evidence type="ECO:0000259" key="11">
    <source>
        <dbReference type="Pfam" id="PF01113"/>
    </source>
</evidence>
<evidence type="ECO:0000313" key="13">
    <source>
        <dbReference type="EMBL" id="ASN06068.1"/>
    </source>
</evidence>
<dbReference type="PANTHER" id="PTHR20836">
    <property type="entry name" value="DIHYDRODIPICOLINATE REDUCTASE"/>
    <property type="match status" value="1"/>
</dbReference>
<evidence type="ECO:0000256" key="10">
    <source>
        <dbReference type="NCBIfam" id="TIGR00036"/>
    </source>
</evidence>
<feature type="active site" description="Proton donor" evidence="9">
    <location>
        <position position="139"/>
    </location>
</feature>
<evidence type="ECO:0000256" key="2">
    <source>
        <dbReference type="ARBA" id="ARBA00022490"/>
    </source>
</evidence>
<dbReference type="GO" id="GO:0016726">
    <property type="term" value="F:oxidoreductase activity, acting on CH or CH2 groups, NAD or NADP as acceptor"/>
    <property type="evidence" value="ECO:0007669"/>
    <property type="project" value="UniProtKB-UniRule"/>
</dbReference>
<feature type="binding site" evidence="9">
    <location>
        <position position="136"/>
    </location>
    <ligand>
        <name>(S)-2,3,4,5-tetrahydrodipicolinate</name>
        <dbReference type="ChEBI" id="CHEBI:16845"/>
    </ligand>
</feature>
<gene>
    <name evidence="9" type="primary">dapB</name>
    <name evidence="13" type="ORF">CFK40_14095</name>
</gene>
<dbReference type="RefSeq" id="WP_089532915.1">
    <property type="nucleotide sequence ID" value="NZ_CP022437.1"/>
</dbReference>
<comment type="subunit">
    <text evidence="9">Homotetramer.</text>
</comment>
<proteinExistence type="inferred from homology"/>
<dbReference type="GO" id="GO:0008839">
    <property type="term" value="F:4-hydroxy-tetrahydrodipicolinate reductase"/>
    <property type="evidence" value="ECO:0007669"/>
    <property type="project" value="UniProtKB-UniRule"/>
</dbReference>
<dbReference type="Gene3D" id="3.40.50.720">
    <property type="entry name" value="NAD(P)-binding Rossmann-like Domain"/>
    <property type="match status" value="1"/>
</dbReference>
<protein>
    <recommendedName>
        <fullName evidence="9 10">4-hydroxy-tetrahydrodipicolinate reductase</fullName>
        <shortName evidence="9">HTPA reductase</shortName>
        <ecNumber evidence="9 10">1.17.1.8</ecNumber>
    </recommendedName>
</protein>
<name>A0A221MEG6_9BACI</name>
<dbReference type="UniPathway" id="UPA00034">
    <property type="reaction ID" value="UER00018"/>
</dbReference>
<dbReference type="EMBL" id="CP022437">
    <property type="protein sequence ID" value="ASN06068.1"/>
    <property type="molecule type" value="Genomic_DNA"/>
</dbReference>
<dbReference type="SUPFAM" id="SSF51735">
    <property type="entry name" value="NAD(P)-binding Rossmann-fold domains"/>
    <property type="match status" value="1"/>
</dbReference>
<feature type="domain" description="Dihydrodipicolinate reductase C-terminal" evidence="12">
    <location>
        <begin position="109"/>
        <end position="239"/>
    </location>
</feature>
<feature type="binding site" evidence="9">
    <location>
        <begin position="103"/>
        <end position="106"/>
    </location>
    <ligand>
        <name>NAD(+)</name>
        <dbReference type="ChEBI" id="CHEBI:57540"/>
    </ligand>
</feature>
<evidence type="ECO:0000256" key="3">
    <source>
        <dbReference type="ARBA" id="ARBA00022605"/>
    </source>
</evidence>
<dbReference type="SUPFAM" id="SSF55347">
    <property type="entry name" value="Glyceraldehyde-3-phosphate dehydrogenase-like, C-terminal domain"/>
    <property type="match status" value="1"/>
</dbReference>
<dbReference type="InterPro" id="IPR022663">
    <property type="entry name" value="DapB_C"/>
</dbReference>
<comment type="caution">
    <text evidence="9">Was originally thought to be a dihydrodipicolinate reductase (DHDPR), catalyzing the conversion of dihydrodipicolinate to tetrahydrodipicolinate. However, it was shown in E.coli that the substrate of the enzymatic reaction is not dihydrodipicolinate (DHDP) but in fact (2S,4S)-4-hydroxy-2,3,4,5-tetrahydrodipicolinic acid (HTPA), the product released by the DapA-catalyzed reaction.</text>
</comment>
<dbReference type="AlphaFoldDB" id="A0A221MEG6"/>
<evidence type="ECO:0000256" key="1">
    <source>
        <dbReference type="ARBA" id="ARBA00006642"/>
    </source>
</evidence>
<comment type="catalytic activity">
    <reaction evidence="9">
        <text>(S)-2,3,4,5-tetrahydrodipicolinate + NADP(+) + H2O = (2S,4S)-4-hydroxy-2,3,4,5-tetrahydrodipicolinate + NADPH + H(+)</text>
        <dbReference type="Rhea" id="RHEA:35331"/>
        <dbReference type="ChEBI" id="CHEBI:15377"/>
        <dbReference type="ChEBI" id="CHEBI:15378"/>
        <dbReference type="ChEBI" id="CHEBI:16845"/>
        <dbReference type="ChEBI" id="CHEBI:57783"/>
        <dbReference type="ChEBI" id="CHEBI:58349"/>
        <dbReference type="ChEBI" id="CHEBI:67139"/>
        <dbReference type="EC" id="1.17.1.8"/>
    </reaction>
</comment>
<dbReference type="GO" id="GO:0009089">
    <property type="term" value="P:lysine biosynthetic process via diaminopimelate"/>
    <property type="evidence" value="ECO:0007669"/>
    <property type="project" value="UniProtKB-UniRule"/>
</dbReference>
<dbReference type="OrthoDB" id="9790352at2"/>
<comment type="function">
    <text evidence="9">Catalyzes the conversion of 4-hydroxy-tetrahydrodipicolinate (HTPA) to tetrahydrodipicolinate.</text>
</comment>
<feature type="binding site" evidence="9">
    <location>
        <position position="34"/>
    </location>
    <ligand>
        <name>NAD(+)</name>
        <dbReference type="ChEBI" id="CHEBI:57540"/>
    </ligand>
</feature>
<feature type="binding site" evidence="9">
    <location>
        <begin position="79"/>
        <end position="81"/>
    </location>
    <ligand>
        <name>NAD(+)</name>
        <dbReference type="ChEBI" id="CHEBI:57540"/>
    </ligand>
</feature>
<feature type="domain" description="Dihydrodipicolinate reductase N-terminal" evidence="11">
    <location>
        <begin position="1"/>
        <end position="106"/>
    </location>
</feature>
<keyword evidence="4 9" id="KW-0521">NADP</keyword>
<evidence type="ECO:0000256" key="7">
    <source>
        <dbReference type="ARBA" id="ARBA00023027"/>
    </source>
</evidence>
<keyword evidence="14" id="KW-1185">Reference proteome</keyword>
<dbReference type="HAMAP" id="MF_00102">
    <property type="entry name" value="DapB"/>
    <property type="match status" value="1"/>
</dbReference>
<dbReference type="GO" id="GO:0019877">
    <property type="term" value="P:diaminopimelate biosynthetic process"/>
    <property type="evidence" value="ECO:0007669"/>
    <property type="project" value="UniProtKB-UniRule"/>
</dbReference>
<keyword evidence="6 9" id="KW-0560">Oxidoreductase</keyword>
<keyword evidence="8 9" id="KW-0457">Lysine biosynthesis</keyword>
<accession>A0A221MEG6</accession>
<dbReference type="EC" id="1.17.1.8" evidence="9 10"/>
<dbReference type="GO" id="GO:0005829">
    <property type="term" value="C:cytosol"/>
    <property type="evidence" value="ECO:0007669"/>
    <property type="project" value="TreeGrafter"/>
</dbReference>
<comment type="similarity">
    <text evidence="1 9">Belongs to the DapB family.</text>
</comment>
<keyword evidence="3 9" id="KW-0028">Amino-acid biosynthesis</keyword>
<keyword evidence="2 9" id="KW-0963">Cytoplasm</keyword>
<feature type="binding site" evidence="9">
    <location>
        <begin position="145"/>
        <end position="146"/>
    </location>
    <ligand>
        <name>(S)-2,3,4,5-tetrahydrodipicolinate</name>
        <dbReference type="ChEBI" id="CHEBI:16845"/>
    </ligand>
</feature>
<keyword evidence="7 9" id="KW-0520">NAD</keyword>
<sequence length="243" mass="27172">MKLLLLGYGAMNKRVAKLAEERDHEIIGVVLKSEKEDVPYPIFTDFNRLPEADALIDFSHPDLTKTLLESDVLLPLVIATTGEKEVIVSKMEEKASYLPVFFSANMSYGVHILKKIVEFATPLLASYDIELTEKHHNKKVDAPSGTLVKLYDAIKEIKEDADPVYNRHISTVKRSENEIGIHSIRGGTIVGEHEALYAGHDEVITIQHKAQSKDIFANGAIDVAEKLMTMEKGFYTYSNLGDE</sequence>
<dbReference type="Gene3D" id="3.30.360.10">
    <property type="entry name" value="Dihydrodipicolinate Reductase, domain 2"/>
    <property type="match status" value="1"/>
</dbReference>
<dbReference type="PROSITE" id="PS01298">
    <property type="entry name" value="DAPB"/>
    <property type="match status" value="1"/>
</dbReference>
<feature type="active site" description="Proton donor/acceptor" evidence="9">
    <location>
        <position position="135"/>
    </location>
</feature>
<evidence type="ECO:0000313" key="14">
    <source>
        <dbReference type="Proteomes" id="UP000204391"/>
    </source>
</evidence>
<dbReference type="GO" id="GO:0050661">
    <property type="term" value="F:NADP binding"/>
    <property type="evidence" value="ECO:0007669"/>
    <property type="project" value="UniProtKB-UniRule"/>
</dbReference>